<dbReference type="InParanoid" id="U5DKP3"/>
<accession>U5DKP3</accession>
<organism evidence="1 2">
    <name type="scientific">Rubidibacter lacunae KORDI 51-2</name>
    <dbReference type="NCBI Taxonomy" id="582515"/>
    <lineage>
        <taxon>Bacteria</taxon>
        <taxon>Bacillati</taxon>
        <taxon>Cyanobacteriota</taxon>
        <taxon>Cyanophyceae</taxon>
        <taxon>Oscillatoriophycideae</taxon>
        <taxon>Chroococcales</taxon>
        <taxon>Aphanothecaceae</taxon>
        <taxon>Rubidibacter</taxon>
    </lineage>
</organism>
<dbReference type="EMBL" id="ASSJ01000029">
    <property type="protein sequence ID" value="ERN42256.1"/>
    <property type="molecule type" value="Genomic_DNA"/>
</dbReference>
<reference evidence="1 2" key="1">
    <citation type="submission" date="2013-05" db="EMBL/GenBank/DDBJ databases">
        <title>Draft genome sequence of Rubidibacter lacunae KORDI 51-2.</title>
        <authorList>
            <person name="Choi D.H."/>
            <person name="Noh J.H."/>
            <person name="Kwon K.-K."/>
            <person name="Lee J.-H."/>
            <person name="Ryu J.-Y."/>
        </authorList>
    </citation>
    <scope>NUCLEOTIDE SEQUENCE [LARGE SCALE GENOMIC DNA]</scope>
    <source>
        <strain evidence="1 2">KORDI 51-2</strain>
    </source>
</reference>
<evidence type="ECO:0000313" key="2">
    <source>
        <dbReference type="Proteomes" id="UP000016960"/>
    </source>
</evidence>
<dbReference type="AlphaFoldDB" id="U5DKP3"/>
<sequence>MFLVEQNGNRSYNAVGLALPHWYDCADVEFLEMASWKKTALRARLLVSLPSIDIRNWS</sequence>
<gene>
    <name evidence="1" type="ORF">KR51_00010660</name>
</gene>
<dbReference type="Proteomes" id="UP000016960">
    <property type="component" value="Unassembled WGS sequence"/>
</dbReference>
<dbReference type="STRING" id="582515.KR51_00010660"/>
<proteinExistence type="predicted"/>
<name>U5DKP3_9CHRO</name>
<comment type="caution">
    <text evidence="1">The sequence shown here is derived from an EMBL/GenBank/DDBJ whole genome shotgun (WGS) entry which is preliminary data.</text>
</comment>
<evidence type="ECO:0000313" key="1">
    <source>
        <dbReference type="EMBL" id="ERN42256.1"/>
    </source>
</evidence>
<protein>
    <submittedName>
        <fullName evidence="1">Uncharacterized protein</fullName>
    </submittedName>
</protein>
<keyword evidence="2" id="KW-1185">Reference proteome</keyword>